<sequence length="191" mass="20563">MSIRPTLVRLHGEGRGTPGRGPLVPRFEPPGETTMRFMITAGRAEDDAKAPGANDPKAEADAPIDEKLFAAYMKYNDDMTKAGVLIASEGLNPSGARARIGIVGGKRAVLDGPFTESKELVGGFYLIEVNSKEEAIEWALRCPVGFGSDEVLTIHQMTELSDIPLQFRKIIEEVAPAWSASLSKGRVTHGS</sequence>
<evidence type="ECO:0000256" key="1">
    <source>
        <dbReference type="ARBA" id="ARBA00007689"/>
    </source>
</evidence>
<dbReference type="EMBL" id="JAQNDK010000004">
    <property type="protein sequence ID" value="MDC0682738.1"/>
    <property type="molecule type" value="Genomic_DNA"/>
</dbReference>
<protein>
    <submittedName>
        <fullName evidence="4">YciI family protein</fullName>
    </submittedName>
</protein>
<evidence type="ECO:0000313" key="4">
    <source>
        <dbReference type="EMBL" id="MDC0682738.1"/>
    </source>
</evidence>
<gene>
    <name evidence="4" type="ORF">POL72_33735</name>
</gene>
<proteinExistence type="inferred from homology"/>
<dbReference type="Pfam" id="PF03795">
    <property type="entry name" value="YCII"/>
    <property type="match status" value="1"/>
</dbReference>
<dbReference type="Gene3D" id="3.30.70.1060">
    <property type="entry name" value="Dimeric alpha+beta barrel"/>
    <property type="match status" value="1"/>
</dbReference>
<evidence type="ECO:0000259" key="3">
    <source>
        <dbReference type="Pfam" id="PF03795"/>
    </source>
</evidence>
<keyword evidence="5" id="KW-1185">Reference proteome</keyword>
<accession>A0ABT5C8J2</accession>
<reference evidence="4 5" key="1">
    <citation type="submission" date="2023-01" db="EMBL/GenBank/DDBJ databases">
        <title>Minimal conservation of predation-associated metabolite biosynthetic gene clusters underscores biosynthetic potential of Myxococcota including descriptions for ten novel species: Archangium lansinium sp. nov., Myxococcus landrumus sp. nov., Nannocystis bai.</title>
        <authorList>
            <person name="Ahearne A."/>
            <person name="Stevens C."/>
            <person name="Dowd S."/>
        </authorList>
    </citation>
    <scope>NUCLEOTIDE SEQUENCE [LARGE SCALE GENOMIC DNA]</scope>
    <source>
        <strain evidence="4 5">WIWO2</strain>
    </source>
</reference>
<evidence type="ECO:0000313" key="5">
    <source>
        <dbReference type="Proteomes" id="UP001217485"/>
    </source>
</evidence>
<organism evidence="4 5">
    <name type="scientific">Sorangium atrum</name>
    <dbReference type="NCBI Taxonomy" id="2995308"/>
    <lineage>
        <taxon>Bacteria</taxon>
        <taxon>Pseudomonadati</taxon>
        <taxon>Myxococcota</taxon>
        <taxon>Polyangia</taxon>
        <taxon>Polyangiales</taxon>
        <taxon>Polyangiaceae</taxon>
        <taxon>Sorangium</taxon>
    </lineage>
</organism>
<dbReference type="SUPFAM" id="SSF54909">
    <property type="entry name" value="Dimeric alpha+beta barrel"/>
    <property type="match status" value="1"/>
</dbReference>
<comment type="caution">
    <text evidence="4">The sequence shown here is derived from an EMBL/GenBank/DDBJ whole genome shotgun (WGS) entry which is preliminary data.</text>
</comment>
<dbReference type="InterPro" id="IPR005545">
    <property type="entry name" value="YCII"/>
</dbReference>
<feature type="domain" description="YCII-related" evidence="3">
    <location>
        <begin position="55"/>
        <end position="148"/>
    </location>
</feature>
<dbReference type="PANTHER" id="PTHR35174">
    <property type="entry name" value="BLL7171 PROTEIN-RELATED"/>
    <property type="match status" value="1"/>
</dbReference>
<dbReference type="PANTHER" id="PTHR35174:SF4">
    <property type="entry name" value="BLL7163 PROTEIN"/>
    <property type="match status" value="1"/>
</dbReference>
<comment type="similarity">
    <text evidence="1">Belongs to the YciI family.</text>
</comment>
<dbReference type="RefSeq" id="WP_272100896.1">
    <property type="nucleotide sequence ID" value="NZ_JAQNDK010000004.1"/>
</dbReference>
<dbReference type="InterPro" id="IPR011008">
    <property type="entry name" value="Dimeric_a/b-barrel"/>
</dbReference>
<dbReference type="Proteomes" id="UP001217485">
    <property type="component" value="Unassembled WGS sequence"/>
</dbReference>
<feature type="region of interest" description="Disordered" evidence="2">
    <location>
        <begin position="1"/>
        <end position="31"/>
    </location>
</feature>
<evidence type="ECO:0000256" key="2">
    <source>
        <dbReference type="SAM" id="MobiDB-lite"/>
    </source>
</evidence>
<name>A0ABT5C8J2_9BACT</name>